<dbReference type="Proteomes" id="UP000032142">
    <property type="component" value="Unassembled WGS sequence"/>
</dbReference>
<proteinExistence type="predicted"/>
<dbReference type="EMBL" id="KN401325">
    <property type="protein sequence ID" value="KHG14326.1"/>
    <property type="molecule type" value="Genomic_DNA"/>
</dbReference>
<keyword evidence="2" id="KW-1185">Reference proteome</keyword>
<sequence length="10" mass="1171">MVYLFGTDPE</sequence>
<organism evidence="1 2">
    <name type="scientific">Gossypium arboreum</name>
    <name type="common">Tree cotton</name>
    <name type="synonym">Gossypium nanking</name>
    <dbReference type="NCBI Taxonomy" id="29729"/>
    <lineage>
        <taxon>Eukaryota</taxon>
        <taxon>Viridiplantae</taxon>
        <taxon>Streptophyta</taxon>
        <taxon>Embryophyta</taxon>
        <taxon>Tracheophyta</taxon>
        <taxon>Spermatophyta</taxon>
        <taxon>Magnoliopsida</taxon>
        <taxon>eudicotyledons</taxon>
        <taxon>Gunneridae</taxon>
        <taxon>Pentapetalae</taxon>
        <taxon>rosids</taxon>
        <taxon>malvids</taxon>
        <taxon>Malvales</taxon>
        <taxon>Malvaceae</taxon>
        <taxon>Malvoideae</taxon>
        <taxon>Gossypium</taxon>
    </lineage>
</organism>
<gene>
    <name evidence="1" type="ORF">F383_20378</name>
</gene>
<name>A0A0B0NTE2_GOSAR</name>
<evidence type="ECO:0000313" key="2">
    <source>
        <dbReference type="Proteomes" id="UP000032142"/>
    </source>
</evidence>
<evidence type="ECO:0000313" key="1">
    <source>
        <dbReference type="EMBL" id="KHG14326.1"/>
    </source>
</evidence>
<protein>
    <submittedName>
        <fullName evidence="1">Uncharacterized protein</fullName>
    </submittedName>
</protein>
<reference evidence="2" key="1">
    <citation type="submission" date="2014-09" db="EMBL/GenBank/DDBJ databases">
        <authorList>
            <person name="Mudge J."/>
            <person name="Ramaraj T."/>
            <person name="Lindquist I.E."/>
            <person name="Bharti A.K."/>
            <person name="Sundararajan A."/>
            <person name="Cameron C.T."/>
            <person name="Woodward J.E."/>
            <person name="May G.D."/>
            <person name="Brubaker C."/>
            <person name="Broadhvest J."/>
            <person name="Wilkins T.A."/>
        </authorList>
    </citation>
    <scope>NUCLEOTIDE SEQUENCE</scope>
    <source>
        <strain evidence="2">cv. AKA8401</strain>
    </source>
</reference>
<accession>A0A0B0NTE2</accession>